<keyword evidence="2" id="KW-1185">Reference proteome</keyword>
<name>F9WBT9_TRYCI</name>
<gene>
    <name evidence="1" type="ORF">TCIL3000_0_53180</name>
</gene>
<comment type="caution">
    <text evidence="1">The sequence shown here is derived from an EMBL/GenBank/DDBJ whole genome shotgun (WGS) entry which is preliminary data.</text>
</comment>
<dbReference type="EMBL" id="CAEQ01001625">
    <property type="protein sequence ID" value="CCD14725.1"/>
    <property type="molecule type" value="Genomic_DNA"/>
</dbReference>
<dbReference type="AlphaFoldDB" id="F9WBT9"/>
<dbReference type="Proteomes" id="UP000000702">
    <property type="component" value="Unassembled WGS sequence"/>
</dbReference>
<proteinExistence type="predicted"/>
<protein>
    <submittedName>
        <fullName evidence="1">Uncharacterized protein</fullName>
    </submittedName>
</protein>
<accession>F9WBT9</accession>
<reference evidence="2" key="1">
    <citation type="submission" date="2011-07" db="EMBL/GenBank/DDBJ databases">
        <title>Divergent evolution of antigenic variation in African trypanosomes.</title>
        <authorList>
            <person name="Jackson A.P."/>
            <person name="Berry A."/>
            <person name="Allison H.C."/>
            <person name="Burton P."/>
            <person name="Anderson J."/>
            <person name="Aslett M."/>
            <person name="Brown R."/>
            <person name="Corton N."/>
            <person name="Harris D."/>
            <person name="Hauser H."/>
            <person name="Gamble J."/>
            <person name="Gilderthorp R."/>
            <person name="McQuillan J."/>
            <person name="Quail M.A."/>
            <person name="Sanders M."/>
            <person name="Van Tonder A."/>
            <person name="Ginger M.L."/>
            <person name="Donelson J.E."/>
            <person name="Field M.C."/>
            <person name="Barry J.D."/>
            <person name="Berriman M."/>
            <person name="Hertz-Fowler C."/>
        </authorList>
    </citation>
    <scope>NUCLEOTIDE SEQUENCE [LARGE SCALE GENOMIC DNA]</scope>
    <source>
        <strain evidence="2">IL3000</strain>
    </source>
</reference>
<sequence length="125" mass="14690">MYGAKYHNIPFDLSELSDHTLVVHMRNLPRSRYTNWRLQSGPIWRPLVGWLHCSETRQAHREAQQRFKNRGGKLEITQLHLHVPKDEHRFIVVCTNFAPVAQTKQIKRIAAARVWSLESQSRSSH</sequence>
<evidence type="ECO:0000313" key="1">
    <source>
        <dbReference type="EMBL" id="CCD14725.1"/>
    </source>
</evidence>
<organism evidence="1 2">
    <name type="scientific">Trypanosoma congolense (strain IL3000)</name>
    <dbReference type="NCBI Taxonomy" id="1068625"/>
    <lineage>
        <taxon>Eukaryota</taxon>
        <taxon>Discoba</taxon>
        <taxon>Euglenozoa</taxon>
        <taxon>Kinetoplastea</taxon>
        <taxon>Metakinetoplastina</taxon>
        <taxon>Trypanosomatida</taxon>
        <taxon>Trypanosomatidae</taxon>
        <taxon>Trypanosoma</taxon>
        <taxon>Nannomonas</taxon>
    </lineage>
</organism>
<evidence type="ECO:0000313" key="2">
    <source>
        <dbReference type="Proteomes" id="UP000000702"/>
    </source>
</evidence>
<reference evidence="1 2" key="2">
    <citation type="journal article" date="2012" name="Proc. Natl. Acad. Sci. U.S.A.">
        <title>Antigenic diversity is generated by distinct evolutionary mechanisms in African trypanosome species.</title>
        <authorList>
            <person name="Jackson A.P."/>
            <person name="Berry A."/>
            <person name="Aslett M."/>
            <person name="Allison H.C."/>
            <person name="Burton P."/>
            <person name="Vavrova-Anderson J."/>
            <person name="Brown R."/>
            <person name="Browne H."/>
            <person name="Corton N."/>
            <person name="Hauser H."/>
            <person name="Gamble J."/>
            <person name="Gilderthorp R."/>
            <person name="Marcello L."/>
            <person name="McQuillan J."/>
            <person name="Otto T.D."/>
            <person name="Quail M.A."/>
            <person name="Sanders M.J."/>
            <person name="van Tonder A."/>
            <person name="Ginger M.L."/>
            <person name="Field M.C."/>
            <person name="Barry J.D."/>
            <person name="Hertz-Fowler C."/>
            <person name="Berriman M."/>
        </authorList>
    </citation>
    <scope>NUCLEOTIDE SEQUENCE [LARGE SCALE GENOMIC DNA]</scope>
    <source>
        <strain evidence="1 2">IL3000</strain>
    </source>
</reference>